<dbReference type="Pfam" id="PF00069">
    <property type="entry name" value="Pkinase"/>
    <property type="match status" value="1"/>
</dbReference>
<dbReference type="Proteomes" id="UP000322530">
    <property type="component" value="Unassembled WGS sequence"/>
</dbReference>
<evidence type="ECO:0000256" key="6">
    <source>
        <dbReference type="SAM" id="Phobius"/>
    </source>
</evidence>
<dbReference type="CDD" id="cd14014">
    <property type="entry name" value="STKc_PknB_like"/>
    <property type="match status" value="1"/>
</dbReference>
<dbReference type="PROSITE" id="PS50011">
    <property type="entry name" value="PROTEIN_KINASE_DOM"/>
    <property type="match status" value="1"/>
</dbReference>
<dbReference type="PANTHER" id="PTHR43289:SF34">
    <property type="entry name" value="SERINE_THREONINE-PROTEIN KINASE YBDM-RELATED"/>
    <property type="match status" value="1"/>
</dbReference>
<keyword evidence="3" id="KW-0418">Kinase</keyword>
<evidence type="ECO:0000256" key="3">
    <source>
        <dbReference type="ARBA" id="ARBA00022777"/>
    </source>
</evidence>
<dbReference type="Gene3D" id="1.10.510.10">
    <property type="entry name" value="Transferase(Phosphotransferase) domain 1"/>
    <property type="match status" value="1"/>
</dbReference>
<dbReference type="AlphaFoldDB" id="A0A5A5TA49"/>
<protein>
    <recommendedName>
        <fullName evidence="7">Protein kinase domain-containing protein</fullName>
    </recommendedName>
</protein>
<keyword evidence="6" id="KW-0472">Membrane</keyword>
<evidence type="ECO:0000313" key="9">
    <source>
        <dbReference type="Proteomes" id="UP000322530"/>
    </source>
</evidence>
<dbReference type="EMBL" id="BIXY01000023">
    <property type="protein sequence ID" value="GCF08390.1"/>
    <property type="molecule type" value="Genomic_DNA"/>
</dbReference>
<name>A0A5A5TA49_9CHLR</name>
<accession>A0A5A5TA49</accession>
<feature type="transmembrane region" description="Helical" evidence="6">
    <location>
        <begin position="422"/>
        <end position="441"/>
    </location>
</feature>
<dbReference type="Gene3D" id="3.30.200.20">
    <property type="entry name" value="Phosphorylase Kinase, domain 1"/>
    <property type="match status" value="1"/>
</dbReference>
<evidence type="ECO:0000256" key="1">
    <source>
        <dbReference type="ARBA" id="ARBA00022679"/>
    </source>
</evidence>
<evidence type="ECO:0000259" key="7">
    <source>
        <dbReference type="PROSITE" id="PS50011"/>
    </source>
</evidence>
<dbReference type="GO" id="GO:0004674">
    <property type="term" value="F:protein serine/threonine kinase activity"/>
    <property type="evidence" value="ECO:0007669"/>
    <property type="project" value="TreeGrafter"/>
</dbReference>
<evidence type="ECO:0000256" key="2">
    <source>
        <dbReference type="ARBA" id="ARBA00022741"/>
    </source>
</evidence>
<evidence type="ECO:0000256" key="5">
    <source>
        <dbReference type="SAM" id="MobiDB-lite"/>
    </source>
</evidence>
<keyword evidence="6" id="KW-1133">Transmembrane helix</keyword>
<keyword evidence="4" id="KW-0067">ATP-binding</keyword>
<dbReference type="InterPro" id="IPR011009">
    <property type="entry name" value="Kinase-like_dom_sf"/>
</dbReference>
<keyword evidence="9" id="KW-1185">Reference proteome</keyword>
<dbReference type="GO" id="GO:0005524">
    <property type="term" value="F:ATP binding"/>
    <property type="evidence" value="ECO:0007669"/>
    <property type="project" value="UniProtKB-KW"/>
</dbReference>
<reference evidence="8 9" key="1">
    <citation type="submission" date="2019-01" db="EMBL/GenBank/DDBJ databases">
        <title>Draft genome sequence of Dictyobacter sp. Uno17.</title>
        <authorList>
            <person name="Wang C.M."/>
            <person name="Zheng Y."/>
            <person name="Sakai Y."/>
            <person name="Abe K."/>
            <person name="Yokota A."/>
            <person name="Yabe S."/>
        </authorList>
    </citation>
    <scope>NUCLEOTIDE SEQUENCE [LARGE SCALE GENOMIC DNA]</scope>
    <source>
        <strain evidence="8 9">Uno17</strain>
    </source>
</reference>
<evidence type="ECO:0000313" key="8">
    <source>
        <dbReference type="EMBL" id="GCF08390.1"/>
    </source>
</evidence>
<comment type="caution">
    <text evidence="8">The sequence shown here is derived from an EMBL/GenBank/DDBJ whole genome shotgun (WGS) entry which is preliminary data.</text>
</comment>
<dbReference type="PANTHER" id="PTHR43289">
    <property type="entry name" value="MITOGEN-ACTIVATED PROTEIN KINASE KINASE KINASE 20-RELATED"/>
    <property type="match status" value="1"/>
</dbReference>
<proteinExistence type="predicted"/>
<sequence>MLSLEGKQLGNYDITRRIRVGGMGAVYEGRQRTAFDRRVAIKVILGDYAADPDMRRRFAREAKTVARLQHPHILPLIEFGDEQGILYLVMPFIDGGTLTSYLRHNLPGTGEVATLYEQILDAVEYAHDHGLIHRDIKSSNVLLDLKRNTAPYAYLADFGLVRTVRQNASTQVGKPIPLEQVPGTPHYMAPEQTLGIVTPLTDIYALGVLLFQMLTGNLPYNDPDEVRVIQMHLQAPIPSPCEDDASIPAELGDVVNKAMAKDPQDRYKNVAALRTAFQRALKGPTITLPVTEDVKPGHKPTRPISLDELTGEIEPAAPNGKNRKTAALGRPMEPPRPIIMHQRPRGGEVQPSPPATTIREKRERSARNARPEYAERTERLNRPEVLEYPEKTERPYRAEAARQRITEEPMRSRPVTRRPRRLLFLFLIVLVPLLLLMILLLSQLTNGNGTTTMVSWVGGTSTANIHITPKASVIQNAFLLTASPQTQTSNLDTHTIPDRWLSVTEQSSVTVNTTGKNTIQGQQAHGMVQLTNANKQPVTVPKSLMLNAANGVQIQLTQDTTVPGKQDTQPGKIEVPAQAVQAGQVGNIPPNAISGTCCQPTLFINNPSAFQGGVDGSSTHFVAQSDLDNAKNGLVPQLEQQINQQLNQQIKSGESTFGQADYQIISVESDNPVNASADKVQVKVKIQGRLIVYQKNVAVSTAMVLLNRDAQKKLGDGYQLQGKPTLIGEPSIKAGKNGILYLTLNVKGTWIYSLSATRIKKLTTSIKGNSSDAAKTYLQKQPGIAAVDIQLPFGSNHLPTITKDINITLTSPDPNQGS</sequence>
<feature type="domain" description="Protein kinase" evidence="7">
    <location>
        <begin position="12"/>
        <end position="278"/>
    </location>
</feature>
<dbReference type="RefSeq" id="WP_149401378.1">
    <property type="nucleotide sequence ID" value="NZ_BIXY01000023.1"/>
</dbReference>
<dbReference type="InterPro" id="IPR008271">
    <property type="entry name" value="Ser/Thr_kinase_AS"/>
</dbReference>
<dbReference type="InterPro" id="IPR000719">
    <property type="entry name" value="Prot_kinase_dom"/>
</dbReference>
<feature type="compositionally biased region" description="Basic and acidic residues" evidence="5">
    <location>
        <begin position="358"/>
        <end position="375"/>
    </location>
</feature>
<dbReference type="Pfam" id="PF04865">
    <property type="entry name" value="Baseplate_J"/>
    <property type="match status" value="1"/>
</dbReference>
<organism evidence="8 9">
    <name type="scientific">Dictyobacter arantiisoli</name>
    <dbReference type="NCBI Taxonomy" id="2014874"/>
    <lineage>
        <taxon>Bacteria</taxon>
        <taxon>Bacillati</taxon>
        <taxon>Chloroflexota</taxon>
        <taxon>Ktedonobacteria</taxon>
        <taxon>Ktedonobacterales</taxon>
        <taxon>Dictyobacteraceae</taxon>
        <taxon>Dictyobacter</taxon>
    </lineage>
</organism>
<keyword evidence="2" id="KW-0547">Nucleotide-binding</keyword>
<dbReference type="PROSITE" id="PS00108">
    <property type="entry name" value="PROTEIN_KINASE_ST"/>
    <property type="match status" value="1"/>
</dbReference>
<dbReference type="OrthoDB" id="137093at2"/>
<keyword evidence="6" id="KW-0812">Transmembrane</keyword>
<dbReference type="SUPFAM" id="SSF56112">
    <property type="entry name" value="Protein kinase-like (PK-like)"/>
    <property type="match status" value="1"/>
</dbReference>
<dbReference type="InterPro" id="IPR006949">
    <property type="entry name" value="Barrel_Baseplate_J-like"/>
</dbReference>
<evidence type="ECO:0000256" key="4">
    <source>
        <dbReference type="ARBA" id="ARBA00022840"/>
    </source>
</evidence>
<feature type="region of interest" description="Disordered" evidence="5">
    <location>
        <begin position="313"/>
        <end position="375"/>
    </location>
</feature>
<keyword evidence="1" id="KW-0808">Transferase</keyword>
<dbReference type="SMART" id="SM00220">
    <property type="entry name" value="S_TKc"/>
    <property type="match status" value="1"/>
</dbReference>
<gene>
    <name evidence="8" type="ORF">KDI_19540</name>
</gene>